<dbReference type="EMBL" id="CAAHFH010000002">
    <property type="protein sequence ID" value="VGO21698.1"/>
    <property type="molecule type" value="Genomic_DNA"/>
</dbReference>
<reference evidence="1 2" key="1">
    <citation type="submission" date="2019-04" db="EMBL/GenBank/DDBJ databases">
        <authorList>
            <person name="Van Vliet M D."/>
        </authorList>
    </citation>
    <scope>NUCLEOTIDE SEQUENCE [LARGE SCALE GENOMIC DNA]</scope>
    <source>
        <strain evidence="1 2">F21</strain>
    </source>
</reference>
<dbReference type="RefSeq" id="WP_136063138.1">
    <property type="nucleotide sequence ID" value="NZ_CAAHFH010000002.1"/>
</dbReference>
<accession>A0A6C2UNE1</accession>
<protein>
    <submittedName>
        <fullName evidence="1">Uncharacterized protein</fullName>
    </submittedName>
</protein>
<gene>
    <name evidence="1" type="ORF">SCARR_03772</name>
</gene>
<evidence type="ECO:0000313" key="1">
    <source>
        <dbReference type="EMBL" id="VGO21698.1"/>
    </source>
</evidence>
<name>A0A6C2UNE1_9BACT</name>
<sequence>MRRLGYILPLGALLILVLMQMKERIRVEPVAEANTTANLAPAEASATNPPFLNRFSVYPPVNEVAPDSAATNPATYLRADQPPEANPQVLLPKKPSLYDQIAGTIDPEELKQYEGSYSLDELHGDGSMQFKLNSAWVVGDLNTPQAGLTIRKNSKSGEYEISGGEVFLPSRGVGMSYEQDEEAGESRTFFNMKKEF</sequence>
<evidence type="ECO:0000313" key="2">
    <source>
        <dbReference type="Proteomes" id="UP000346198"/>
    </source>
</evidence>
<dbReference type="AlphaFoldDB" id="A0A6C2UNE1"/>
<organism evidence="1 2">
    <name type="scientific">Pontiella sulfatireligans</name>
    <dbReference type="NCBI Taxonomy" id="2750658"/>
    <lineage>
        <taxon>Bacteria</taxon>
        <taxon>Pseudomonadati</taxon>
        <taxon>Kiritimatiellota</taxon>
        <taxon>Kiritimatiellia</taxon>
        <taxon>Kiritimatiellales</taxon>
        <taxon>Pontiellaceae</taxon>
        <taxon>Pontiella</taxon>
    </lineage>
</organism>
<proteinExistence type="predicted"/>
<keyword evidence="2" id="KW-1185">Reference proteome</keyword>
<dbReference type="Proteomes" id="UP000346198">
    <property type="component" value="Unassembled WGS sequence"/>
</dbReference>